<protein>
    <recommendedName>
        <fullName evidence="4">PepSY domain-containing protein</fullName>
    </recommendedName>
</protein>
<proteinExistence type="predicted"/>
<dbReference type="Proteomes" id="UP001595722">
    <property type="component" value="Unassembled WGS sequence"/>
</dbReference>
<accession>A0ABV7VU14</accession>
<evidence type="ECO:0000313" key="3">
    <source>
        <dbReference type="Proteomes" id="UP001595722"/>
    </source>
</evidence>
<feature type="compositionally biased region" description="Low complexity" evidence="1">
    <location>
        <begin position="52"/>
        <end position="63"/>
    </location>
</feature>
<dbReference type="RefSeq" id="WP_376866900.1">
    <property type="nucleotide sequence ID" value="NZ_JBHRYB010000013.1"/>
</dbReference>
<feature type="region of interest" description="Disordered" evidence="1">
    <location>
        <begin position="36"/>
        <end position="100"/>
    </location>
</feature>
<name>A0ABV7VU14_9GAMM</name>
<comment type="caution">
    <text evidence="2">The sequence shown here is derived from an EMBL/GenBank/DDBJ whole genome shotgun (WGS) entry which is preliminary data.</text>
</comment>
<sequence>MKASRLTLIFSFLAAALVVLLAGIWSGQQPQVIVPQTSSDQAATGHQPERQAPVTTSTAATPPIKRPVLSTHTEHQAHYQTAGRSATDEKNKDKTSPELPAEVRAYIESKRIPASELKPVTHADGSVSLDLKGQYQHVPVAIIGEDGKVTIVETEIKPIVDQ</sequence>
<dbReference type="EMBL" id="JBHRYB010000013">
    <property type="protein sequence ID" value="MFC3680800.1"/>
    <property type="molecule type" value="Genomic_DNA"/>
</dbReference>
<organism evidence="2 3">
    <name type="scientific">Bacterioplanoides pacificum</name>
    <dbReference type="NCBI Taxonomy" id="1171596"/>
    <lineage>
        <taxon>Bacteria</taxon>
        <taxon>Pseudomonadati</taxon>
        <taxon>Pseudomonadota</taxon>
        <taxon>Gammaproteobacteria</taxon>
        <taxon>Oceanospirillales</taxon>
        <taxon>Oceanospirillaceae</taxon>
        <taxon>Bacterioplanoides</taxon>
    </lineage>
</organism>
<reference evidence="3" key="1">
    <citation type="journal article" date="2019" name="Int. J. Syst. Evol. Microbiol.">
        <title>The Global Catalogue of Microorganisms (GCM) 10K type strain sequencing project: providing services to taxonomists for standard genome sequencing and annotation.</title>
        <authorList>
            <consortium name="The Broad Institute Genomics Platform"/>
            <consortium name="The Broad Institute Genome Sequencing Center for Infectious Disease"/>
            <person name="Wu L."/>
            <person name="Ma J."/>
        </authorList>
    </citation>
    <scope>NUCLEOTIDE SEQUENCE [LARGE SCALE GENOMIC DNA]</scope>
    <source>
        <strain evidence="3">KCTC 42424</strain>
    </source>
</reference>
<evidence type="ECO:0000256" key="1">
    <source>
        <dbReference type="SAM" id="MobiDB-lite"/>
    </source>
</evidence>
<keyword evidence="3" id="KW-1185">Reference proteome</keyword>
<evidence type="ECO:0000313" key="2">
    <source>
        <dbReference type="EMBL" id="MFC3680800.1"/>
    </source>
</evidence>
<feature type="compositionally biased region" description="Basic and acidic residues" evidence="1">
    <location>
        <begin position="86"/>
        <end position="96"/>
    </location>
</feature>
<gene>
    <name evidence="2" type="ORF">ACFOMG_11890</name>
</gene>
<evidence type="ECO:0008006" key="4">
    <source>
        <dbReference type="Google" id="ProtNLM"/>
    </source>
</evidence>